<reference evidence="4" key="1">
    <citation type="submission" date="2025-08" db="UniProtKB">
        <authorList>
            <consortium name="RefSeq"/>
        </authorList>
    </citation>
    <scope>IDENTIFICATION</scope>
    <source>
        <tissue evidence="4">Total insect</tissue>
    </source>
</reference>
<dbReference type="GO" id="GO:0019207">
    <property type="term" value="F:kinase regulator activity"/>
    <property type="evidence" value="ECO:0007669"/>
    <property type="project" value="TreeGrafter"/>
</dbReference>
<dbReference type="OrthoDB" id="5804279at2759"/>
<dbReference type="FunCoup" id="A0A6P8YYE0">
    <property type="interactions" value="392"/>
</dbReference>
<sequence>MGDEKVLNKDQWHLEATAVINDVKNHVRQISISNLEGTDDFIFLNLTTIEGQDYCIQMSKMGFAIVDVRYDSSTVEPLVCFETPYALLDSISPKYRESFALKLIDSLAALKGDSESTDK</sequence>
<dbReference type="PANTHER" id="PTHR12490:SF4">
    <property type="entry name" value="GSK3B-INTERACTING PROTEIN"/>
    <property type="match status" value="1"/>
</dbReference>
<dbReference type="Gene3D" id="3.30.2280.10">
    <property type="entry name" value="Hypothetical protein (hspc210)"/>
    <property type="match status" value="1"/>
</dbReference>
<dbReference type="Pfam" id="PF05303">
    <property type="entry name" value="GSKIP_dom"/>
    <property type="match status" value="1"/>
</dbReference>
<organism evidence="4">
    <name type="scientific">Thrips palmi</name>
    <name type="common">Melon thrips</name>
    <dbReference type="NCBI Taxonomy" id="161013"/>
    <lineage>
        <taxon>Eukaryota</taxon>
        <taxon>Metazoa</taxon>
        <taxon>Ecdysozoa</taxon>
        <taxon>Arthropoda</taxon>
        <taxon>Hexapoda</taxon>
        <taxon>Insecta</taxon>
        <taxon>Pterygota</taxon>
        <taxon>Neoptera</taxon>
        <taxon>Paraneoptera</taxon>
        <taxon>Thysanoptera</taxon>
        <taxon>Terebrantia</taxon>
        <taxon>Thripoidea</taxon>
        <taxon>Thripidae</taxon>
        <taxon>Thrips</taxon>
    </lineage>
</organism>
<dbReference type="AlphaFoldDB" id="A0A6P8YYE0"/>
<dbReference type="GO" id="GO:0051018">
    <property type="term" value="F:protein kinase A binding"/>
    <property type="evidence" value="ECO:0007669"/>
    <property type="project" value="TreeGrafter"/>
</dbReference>
<evidence type="ECO:0000256" key="1">
    <source>
        <dbReference type="ARBA" id="ARBA00009571"/>
    </source>
</evidence>
<dbReference type="GO" id="GO:0005737">
    <property type="term" value="C:cytoplasm"/>
    <property type="evidence" value="ECO:0007669"/>
    <property type="project" value="TreeGrafter"/>
</dbReference>
<dbReference type="InParanoid" id="A0A6P8YYE0"/>
<gene>
    <name evidence="4" type="primary">LOC117647517</name>
</gene>
<evidence type="ECO:0000313" key="4">
    <source>
        <dbReference type="RefSeq" id="XP_034245173.1"/>
    </source>
</evidence>
<dbReference type="InterPro" id="IPR023231">
    <property type="entry name" value="GSKIP_dom_sf"/>
</dbReference>
<dbReference type="Proteomes" id="UP000515158">
    <property type="component" value="Unplaced"/>
</dbReference>
<keyword evidence="3" id="KW-1185">Reference proteome</keyword>
<dbReference type="GeneID" id="117647517"/>
<feature type="domain" description="GSKIP" evidence="2">
    <location>
        <begin position="14"/>
        <end position="109"/>
    </location>
</feature>
<dbReference type="SUPFAM" id="SSF103107">
    <property type="entry name" value="Hypothetical protein c14orf129, hspc210"/>
    <property type="match status" value="1"/>
</dbReference>
<comment type="similarity">
    <text evidence="1">Belongs to the GSKIP family.</text>
</comment>
<dbReference type="KEGG" id="tpal:117647517"/>
<protein>
    <submittedName>
        <fullName evidence="4">GSK3B-interacting protein</fullName>
    </submittedName>
</protein>
<proteinExistence type="inferred from homology"/>
<evidence type="ECO:0000313" key="3">
    <source>
        <dbReference type="Proteomes" id="UP000515158"/>
    </source>
</evidence>
<dbReference type="InterPro" id="IPR007967">
    <property type="entry name" value="GSKIP_dom"/>
</dbReference>
<name>A0A6P8YYE0_THRPL</name>
<evidence type="ECO:0000259" key="2">
    <source>
        <dbReference type="Pfam" id="PF05303"/>
    </source>
</evidence>
<dbReference type="PANTHER" id="PTHR12490">
    <property type="entry name" value="GSK3B-INTERACTING PROTEIN"/>
    <property type="match status" value="1"/>
</dbReference>
<dbReference type="GO" id="GO:0060828">
    <property type="term" value="P:regulation of canonical Wnt signaling pathway"/>
    <property type="evidence" value="ECO:0007669"/>
    <property type="project" value="InterPro"/>
</dbReference>
<dbReference type="InterPro" id="IPR037395">
    <property type="entry name" value="GSKIP"/>
</dbReference>
<accession>A0A6P8YYE0</accession>
<dbReference type="RefSeq" id="XP_034245173.1">
    <property type="nucleotide sequence ID" value="XM_034389282.1"/>
</dbReference>